<sequence>MGIAITVPSKAGISDILEAVKKIEYRFFAVVVFSFSEGVCATGCYTSCNKPLRGFVFAVSSRMVDITLSRKASSVAVLSDSSIYPQIAEMTALLYETSAPCRY</sequence>
<proteinExistence type="predicted"/>
<protein>
    <submittedName>
        <fullName evidence="1">Uncharacterized protein</fullName>
    </submittedName>
</protein>
<comment type="caution">
    <text evidence="1">The sequence shown here is derived from an EMBL/GenBank/DDBJ whole genome shotgun (WGS) entry which is preliminary data.</text>
</comment>
<accession>A0ABR7HJU1</accession>
<name>A0ABR7HJU1_9FIRM</name>
<keyword evidence="2" id="KW-1185">Reference proteome</keyword>
<dbReference type="EMBL" id="JACOPS010000001">
    <property type="protein sequence ID" value="MBC5727706.1"/>
    <property type="molecule type" value="Genomic_DNA"/>
</dbReference>
<organism evidence="1 2">
    <name type="scientific">Ruminococcus intestinalis</name>
    <dbReference type="NCBI Taxonomy" id="2763066"/>
    <lineage>
        <taxon>Bacteria</taxon>
        <taxon>Bacillati</taxon>
        <taxon>Bacillota</taxon>
        <taxon>Clostridia</taxon>
        <taxon>Eubacteriales</taxon>
        <taxon>Oscillospiraceae</taxon>
        <taxon>Ruminococcus</taxon>
    </lineage>
</organism>
<gene>
    <name evidence="1" type="ORF">H8R91_04010</name>
</gene>
<evidence type="ECO:0000313" key="1">
    <source>
        <dbReference type="EMBL" id="MBC5727706.1"/>
    </source>
</evidence>
<evidence type="ECO:0000313" key="2">
    <source>
        <dbReference type="Proteomes" id="UP000636755"/>
    </source>
</evidence>
<dbReference type="Proteomes" id="UP000636755">
    <property type="component" value="Unassembled WGS sequence"/>
</dbReference>
<dbReference type="RefSeq" id="WP_186934945.1">
    <property type="nucleotide sequence ID" value="NZ_JACOPS010000001.1"/>
</dbReference>
<reference evidence="1 2" key="1">
    <citation type="submission" date="2020-08" db="EMBL/GenBank/DDBJ databases">
        <title>Genome public.</title>
        <authorList>
            <person name="Liu C."/>
            <person name="Sun Q."/>
        </authorList>
    </citation>
    <scope>NUCLEOTIDE SEQUENCE [LARGE SCALE GENOMIC DNA]</scope>
    <source>
        <strain evidence="1 2">NSJ-71</strain>
    </source>
</reference>